<comment type="caution">
    <text evidence="2">The sequence shown here is derived from an EMBL/GenBank/DDBJ whole genome shotgun (WGS) entry which is preliminary data.</text>
</comment>
<protein>
    <submittedName>
        <fullName evidence="2">Uncharacterized protein</fullName>
    </submittedName>
</protein>
<feature type="transmembrane region" description="Helical" evidence="1">
    <location>
        <begin position="66"/>
        <end position="84"/>
    </location>
</feature>
<keyword evidence="3" id="KW-1185">Reference proteome</keyword>
<accession>A0A7W5ZTN5</accession>
<gene>
    <name evidence="2" type="ORF">GGQ88_001007</name>
</gene>
<dbReference type="Proteomes" id="UP000562395">
    <property type="component" value="Unassembled WGS sequence"/>
</dbReference>
<dbReference type="EMBL" id="JACICY010000002">
    <property type="protein sequence ID" value="MBB3859746.1"/>
    <property type="molecule type" value="Genomic_DNA"/>
</dbReference>
<evidence type="ECO:0000256" key="1">
    <source>
        <dbReference type="SAM" id="Phobius"/>
    </source>
</evidence>
<organism evidence="2 3">
    <name type="scientific">Novosphingobium hassiacum</name>
    <dbReference type="NCBI Taxonomy" id="173676"/>
    <lineage>
        <taxon>Bacteria</taxon>
        <taxon>Pseudomonadati</taxon>
        <taxon>Pseudomonadota</taxon>
        <taxon>Alphaproteobacteria</taxon>
        <taxon>Sphingomonadales</taxon>
        <taxon>Sphingomonadaceae</taxon>
        <taxon>Novosphingobium</taxon>
    </lineage>
</organism>
<proteinExistence type="predicted"/>
<reference evidence="2 3" key="1">
    <citation type="submission" date="2020-08" db="EMBL/GenBank/DDBJ databases">
        <title>Genomic Encyclopedia of Type Strains, Phase IV (KMG-IV): sequencing the most valuable type-strain genomes for metagenomic binning, comparative biology and taxonomic classification.</title>
        <authorList>
            <person name="Goeker M."/>
        </authorList>
    </citation>
    <scope>NUCLEOTIDE SEQUENCE [LARGE SCALE GENOMIC DNA]</scope>
    <source>
        <strain evidence="2 3">DSM 14552</strain>
    </source>
</reference>
<keyword evidence="1" id="KW-0812">Transmembrane</keyword>
<feature type="transmembrane region" description="Helical" evidence="1">
    <location>
        <begin position="42"/>
        <end position="59"/>
    </location>
</feature>
<dbReference type="AlphaFoldDB" id="A0A7W5ZTN5"/>
<name>A0A7W5ZTN5_9SPHN</name>
<keyword evidence="1" id="KW-0472">Membrane</keyword>
<sequence length="88" mass="9669">MAILITFLLGVGNFTLHRAVRESGHPLLDRMPWFVNARGGRLTLGIEFLLLLAALLFAAENNVGGPIAYVIYSVLNSFSAWLILTNKV</sequence>
<dbReference type="RefSeq" id="WP_183612036.1">
    <property type="nucleotide sequence ID" value="NZ_JACICY010000002.1"/>
</dbReference>
<keyword evidence="1" id="KW-1133">Transmembrane helix</keyword>
<evidence type="ECO:0000313" key="2">
    <source>
        <dbReference type="EMBL" id="MBB3859746.1"/>
    </source>
</evidence>
<evidence type="ECO:0000313" key="3">
    <source>
        <dbReference type="Proteomes" id="UP000562395"/>
    </source>
</evidence>